<evidence type="ECO:0000256" key="2">
    <source>
        <dbReference type="ARBA" id="ARBA00022741"/>
    </source>
</evidence>
<dbReference type="Proteomes" id="UP001472866">
    <property type="component" value="Chromosome 17"/>
</dbReference>
<keyword evidence="8" id="KW-1185">Reference proteome</keyword>
<feature type="domain" description="Origin recognition complex subunit 5 C-terminal" evidence="6">
    <location>
        <begin position="326"/>
        <end position="490"/>
    </location>
</feature>
<dbReference type="InterPro" id="IPR027417">
    <property type="entry name" value="P-loop_NTPase"/>
</dbReference>
<gene>
    <name evidence="7" type="ORF">HKI87_17g85350</name>
</gene>
<dbReference type="PANTHER" id="PTHR12705:SF0">
    <property type="entry name" value="ORIGIN RECOGNITION COMPLEX SUBUNIT 5"/>
    <property type="match status" value="1"/>
</dbReference>
<evidence type="ECO:0000259" key="6">
    <source>
        <dbReference type="Pfam" id="PF14630"/>
    </source>
</evidence>
<dbReference type="GO" id="GO:0005664">
    <property type="term" value="C:nuclear origin of replication recognition complex"/>
    <property type="evidence" value="ECO:0007669"/>
    <property type="project" value="TreeGrafter"/>
</dbReference>
<dbReference type="Pfam" id="PF13191">
    <property type="entry name" value="AAA_16"/>
    <property type="match status" value="1"/>
</dbReference>
<dbReference type="InterPro" id="IPR020796">
    <property type="entry name" value="ORC5"/>
</dbReference>
<dbReference type="InterPro" id="IPR041664">
    <property type="entry name" value="AAA_16"/>
</dbReference>
<dbReference type="Gene3D" id="3.40.50.300">
    <property type="entry name" value="P-loop containing nucleotide triphosphate hydrolases"/>
    <property type="match status" value="1"/>
</dbReference>
<evidence type="ECO:0000313" key="7">
    <source>
        <dbReference type="EMBL" id="WZN66963.1"/>
    </source>
</evidence>
<reference evidence="7 8" key="1">
    <citation type="submission" date="2024-03" db="EMBL/GenBank/DDBJ databases">
        <title>Complete genome sequence of the green alga Chloropicon roscoffensis RCC1871.</title>
        <authorList>
            <person name="Lemieux C."/>
            <person name="Pombert J.-F."/>
            <person name="Otis C."/>
            <person name="Turmel M."/>
        </authorList>
    </citation>
    <scope>NUCLEOTIDE SEQUENCE [LARGE SCALE GENOMIC DNA]</scope>
    <source>
        <strain evidence="7 8">RCC1871</strain>
    </source>
</reference>
<feature type="domain" description="Orc1-like AAA ATPase" evidence="5">
    <location>
        <begin position="21"/>
        <end position="144"/>
    </location>
</feature>
<evidence type="ECO:0000256" key="1">
    <source>
        <dbReference type="ARBA" id="ARBA00006269"/>
    </source>
</evidence>
<evidence type="ECO:0000259" key="5">
    <source>
        <dbReference type="Pfam" id="PF13191"/>
    </source>
</evidence>
<dbReference type="Gene3D" id="1.10.8.60">
    <property type="match status" value="1"/>
</dbReference>
<feature type="compositionally biased region" description="Basic and acidic residues" evidence="4">
    <location>
        <begin position="1"/>
        <end position="11"/>
    </location>
</feature>
<dbReference type="Pfam" id="PF14630">
    <property type="entry name" value="ORC5_C"/>
    <property type="match status" value="1"/>
</dbReference>
<comment type="similarity">
    <text evidence="1">Belongs to the ORC5 family.</text>
</comment>
<evidence type="ECO:0000313" key="8">
    <source>
        <dbReference type="Proteomes" id="UP001472866"/>
    </source>
</evidence>
<accession>A0AAX4PLQ9</accession>
<dbReference type="AlphaFoldDB" id="A0AAX4PLQ9"/>
<dbReference type="InterPro" id="IPR047088">
    <property type="entry name" value="ORC5_C"/>
</dbReference>
<protein>
    <submittedName>
        <fullName evidence="7">Subunit 5 of origin of replication complex</fullName>
    </submittedName>
</protein>
<feature type="region of interest" description="Disordered" evidence="4">
    <location>
        <begin position="1"/>
        <end position="20"/>
    </location>
</feature>
<dbReference type="GO" id="GO:0003688">
    <property type="term" value="F:DNA replication origin binding"/>
    <property type="evidence" value="ECO:0007669"/>
    <property type="project" value="TreeGrafter"/>
</dbReference>
<proteinExistence type="inferred from homology"/>
<dbReference type="PANTHER" id="PTHR12705">
    <property type="entry name" value="ORIGIN RECOGNITION COMPLEX SUBUNIT 5"/>
    <property type="match status" value="1"/>
</dbReference>
<evidence type="ECO:0000256" key="3">
    <source>
        <dbReference type="ARBA" id="ARBA00022840"/>
    </source>
</evidence>
<organism evidence="7 8">
    <name type="scientific">Chloropicon roscoffensis</name>
    <dbReference type="NCBI Taxonomy" id="1461544"/>
    <lineage>
        <taxon>Eukaryota</taxon>
        <taxon>Viridiplantae</taxon>
        <taxon>Chlorophyta</taxon>
        <taxon>Chloropicophyceae</taxon>
        <taxon>Chloropicales</taxon>
        <taxon>Chloropicaceae</taxon>
        <taxon>Chloropicon</taxon>
    </lineage>
</organism>
<dbReference type="SUPFAM" id="SSF52540">
    <property type="entry name" value="P-loop containing nucleoside triphosphate hydrolases"/>
    <property type="match status" value="1"/>
</dbReference>
<keyword evidence="2" id="KW-0547">Nucleotide-binding</keyword>
<keyword evidence="3" id="KW-0067">ATP-binding</keyword>
<evidence type="ECO:0000256" key="4">
    <source>
        <dbReference type="SAM" id="MobiDB-lite"/>
    </source>
</evidence>
<dbReference type="GO" id="GO:0006270">
    <property type="term" value="P:DNA replication initiation"/>
    <property type="evidence" value="ECO:0007669"/>
    <property type="project" value="TreeGrafter"/>
</dbReference>
<sequence length="493" mass="54976">MTMADEDRAPRDAASTTATSFVGRGDQVRKLRWLLGSEVDDRCPPLLVHGPETTGKTAVVREVLRQTGRPVAYTSARACANARNLIGSALVQLREQGWLGDRAGLACSGTADLLNVLRSAKGSDIAAYWVIDDVETLADGSRNTESTRFLQFLVQLRHFNLPCNLNVVLVSRVSWDSFQQGCSHEENSPTGIFFPAYTVQQLQEILMGERQTLVPKSTATVTQGEDGADEGRREWKRFLSIVVPAVSQYTGSIHMLRYLCSKLFASFDKSDRFGSRLQRVIQHMRARGISNVTLAEFFERDRVSQVQSGADFASLDSHSQAFVSSLPYLGKLLLLSAYVAGWNPHTSDNRVFGRTKTVKRRRKDPQLMNRKAEKVQEAKLAGPGTFTVDRLMAILRSLFKLEGTYLEDADLMDEFERDGGERAEDYIRSKVHSQETYQMIKTFTCQSLLSPGSVDSGSMCSEHYRLQCNLKESAALKIAKSLGIQLADYLVYV</sequence>
<dbReference type="EMBL" id="CP151517">
    <property type="protein sequence ID" value="WZN66963.1"/>
    <property type="molecule type" value="Genomic_DNA"/>
</dbReference>
<name>A0AAX4PLQ9_9CHLO</name>